<keyword evidence="2" id="KW-1185">Reference proteome</keyword>
<sequence>MCCGVAVVIDFFGFDFLYCDVNYSLKAKIHRFSLILEKG</sequence>
<accession>U7QIT6</accession>
<name>U7QIT6_9CYAN</name>
<evidence type="ECO:0000313" key="1">
    <source>
        <dbReference type="EMBL" id="ERT06985.1"/>
    </source>
</evidence>
<evidence type="ECO:0000313" key="2">
    <source>
        <dbReference type="Proteomes" id="UP000017127"/>
    </source>
</evidence>
<reference evidence="1 2" key="1">
    <citation type="journal article" date="2013" name="Front. Microbiol.">
        <title>Comparative genomic analyses of the cyanobacterium, Lyngbya aestuarii BL J, a powerful hydrogen producer.</title>
        <authorList>
            <person name="Kothari A."/>
            <person name="Vaughn M."/>
            <person name="Garcia-Pichel F."/>
        </authorList>
    </citation>
    <scope>NUCLEOTIDE SEQUENCE [LARGE SCALE GENOMIC DNA]</scope>
    <source>
        <strain evidence="1 2">BL J</strain>
    </source>
</reference>
<gene>
    <name evidence="1" type="ORF">M595_3023</name>
</gene>
<dbReference type="AlphaFoldDB" id="U7QIT6"/>
<dbReference type="Proteomes" id="UP000017127">
    <property type="component" value="Unassembled WGS sequence"/>
</dbReference>
<organism evidence="1 2">
    <name type="scientific">Lyngbya aestuarii BL J</name>
    <dbReference type="NCBI Taxonomy" id="1348334"/>
    <lineage>
        <taxon>Bacteria</taxon>
        <taxon>Bacillati</taxon>
        <taxon>Cyanobacteriota</taxon>
        <taxon>Cyanophyceae</taxon>
        <taxon>Oscillatoriophycideae</taxon>
        <taxon>Oscillatoriales</taxon>
        <taxon>Microcoleaceae</taxon>
        <taxon>Lyngbya</taxon>
    </lineage>
</organism>
<protein>
    <submittedName>
        <fullName evidence="1">Uncharacterized protein</fullName>
    </submittedName>
</protein>
<comment type="caution">
    <text evidence="1">The sequence shown here is derived from an EMBL/GenBank/DDBJ whole genome shotgun (WGS) entry which is preliminary data.</text>
</comment>
<proteinExistence type="predicted"/>
<dbReference type="EMBL" id="AUZM01000027">
    <property type="protein sequence ID" value="ERT06985.1"/>
    <property type="molecule type" value="Genomic_DNA"/>
</dbReference>